<evidence type="ECO:0000256" key="1">
    <source>
        <dbReference type="SAM" id="MobiDB-lite"/>
    </source>
</evidence>
<sequence>MDGMIVKKGNILGINLRGNNIGGNNSEGNSPQIQGGNRGRMIFGPGGNINEGSTKTDGGNIHTGKNESGGGNINTGEKVSGGVGKVKSRTHGKGNI</sequence>
<name>A0A3S3MX24_9MAGN</name>
<organism evidence="2 3">
    <name type="scientific">Cinnamomum micranthum f. kanehirae</name>
    <dbReference type="NCBI Taxonomy" id="337451"/>
    <lineage>
        <taxon>Eukaryota</taxon>
        <taxon>Viridiplantae</taxon>
        <taxon>Streptophyta</taxon>
        <taxon>Embryophyta</taxon>
        <taxon>Tracheophyta</taxon>
        <taxon>Spermatophyta</taxon>
        <taxon>Magnoliopsida</taxon>
        <taxon>Magnoliidae</taxon>
        <taxon>Laurales</taxon>
        <taxon>Lauraceae</taxon>
        <taxon>Cinnamomum</taxon>
    </lineage>
</organism>
<feature type="region of interest" description="Disordered" evidence="1">
    <location>
        <begin position="18"/>
        <end position="96"/>
    </location>
</feature>
<dbReference type="AlphaFoldDB" id="A0A3S3MX24"/>
<feature type="compositionally biased region" description="Low complexity" evidence="1">
    <location>
        <begin position="18"/>
        <end position="30"/>
    </location>
</feature>
<feature type="compositionally biased region" description="Gly residues" evidence="1">
    <location>
        <begin position="67"/>
        <end position="84"/>
    </location>
</feature>
<accession>A0A3S3MX24</accession>
<dbReference type="EMBL" id="QPKB01000005">
    <property type="protein sequence ID" value="RWR84132.1"/>
    <property type="molecule type" value="Genomic_DNA"/>
</dbReference>
<gene>
    <name evidence="2" type="ORF">CKAN_01292100</name>
</gene>
<protein>
    <submittedName>
        <fullName evidence="2">Uncharacterized protein</fullName>
    </submittedName>
</protein>
<feature type="compositionally biased region" description="Basic residues" evidence="1">
    <location>
        <begin position="86"/>
        <end position="96"/>
    </location>
</feature>
<keyword evidence="3" id="KW-1185">Reference proteome</keyword>
<comment type="caution">
    <text evidence="2">The sequence shown here is derived from an EMBL/GenBank/DDBJ whole genome shotgun (WGS) entry which is preliminary data.</text>
</comment>
<reference evidence="2 3" key="1">
    <citation type="journal article" date="2019" name="Nat. Plants">
        <title>Stout camphor tree genome fills gaps in understanding of flowering plant genome evolution.</title>
        <authorList>
            <person name="Chaw S.M."/>
            <person name="Liu Y.C."/>
            <person name="Wu Y.W."/>
            <person name="Wang H.Y."/>
            <person name="Lin C.I."/>
            <person name="Wu C.S."/>
            <person name="Ke H.M."/>
            <person name="Chang L.Y."/>
            <person name="Hsu C.Y."/>
            <person name="Yang H.T."/>
            <person name="Sudianto E."/>
            <person name="Hsu M.H."/>
            <person name="Wu K.P."/>
            <person name="Wang L.N."/>
            <person name="Leebens-Mack J.H."/>
            <person name="Tsai I.J."/>
        </authorList>
    </citation>
    <scope>NUCLEOTIDE SEQUENCE [LARGE SCALE GENOMIC DNA]</scope>
    <source>
        <strain evidence="3">cv. Chaw 1501</strain>
        <tissue evidence="2">Young leaves</tissue>
    </source>
</reference>
<evidence type="ECO:0000313" key="2">
    <source>
        <dbReference type="EMBL" id="RWR84132.1"/>
    </source>
</evidence>
<proteinExistence type="predicted"/>
<dbReference type="Proteomes" id="UP000283530">
    <property type="component" value="Unassembled WGS sequence"/>
</dbReference>
<evidence type="ECO:0000313" key="3">
    <source>
        <dbReference type="Proteomes" id="UP000283530"/>
    </source>
</evidence>